<reference evidence="4" key="1">
    <citation type="submission" date="2020-05" db="EMBL/GenBank/DDBJ databases">
        <authorList>
            <person name="Chiriac C."/>
            <person name="Salcher M."/>
            <person name="Ghai R."/>
            <person name="Kavagutti S V."/>
        </authorList>
    </citation>
    <scope>NUCLEOTIDE SEQUENCE</scope>
</reference>
<evidence type="ECO:0000256" key="1">
    <source>
        <dbReference type="SAM" id="Phobius"/>
    </source>
</evidence>
<evidence type="ECO:0000313" key="3">
    <source>
        <dbReference type="EMBL" id="CAB4832689.1"/>
    </source>
</evidence>
<keyword evidence="1" id="KW-0472">Membrane</keyword>
<name>A0A6J7F503_9ZZZZ</name>
<feature type="transmembrane region" description="Helical" evidence="1">
    <location>
        <begin position="25"/>
        <end position="45"/>
    </location>
</feature>
<feature type="transmembrane region" description="Helical" evidence="1">
    <location>
        <begin position="194"/>
        <end position="211"/>
    </location>
</feature>
<evidence type="ECO:0000313" key="4">
    <source>
        <dbReference type="EMBL" id="CAB4888858.1"/>
    </source>
</evidence>
<evidence type="ECO:0000313" key="2">
    <source>
        <dbReference type="EMBL" id="CAB4729389.1"/>
    </source>
</evidence>
<dbReference type="EMBL" id="CAFBOS010000118">
    <property type="protein sequence ID" value="CAB5004222.1"/>
    <property type="molecule type" value="Genomic_DNA"/>
</dbReference>
<organism evidence="4">
    <name type="scientific">freshwater metagenome</name>
    <dbReference type="NCBI Taxonomy" id="449393"/>
    <lineage>
        <taxon>unclassified sequences</taxon>
        <taxon>metagenomes</taxon>
        <taxon>ecological metagenomes</taxon>
    </lineage>
</organism>
<keyword evidence="1" id="KW-1133">Transmembrane helix</keyword>
<feature type="transmembrane region" description="Helical" evidence="1">
    <location>
        <begin position="314"/>
        <end position="331"/>
    </location>
</feature>
<keyword evidence="1" id="KW-0812">Transmembrane</keyword>
<dbReference type="AlphaFoldDB" id="A0A6J7F503"/>
<sequence length="353" mass="38637">MVTTATPEPVAVGSRRRARWVHGPVLDVAMALCWVPFAAAGVALQDNTNQLAWFVSATLLLSFSHQPLTLALVYGDATNFRLRRRIFTWSPLIFAVAVFATRSISLATLAVVGGLWNAEHTLMQRYGITRIYGRKSGQDTGSTEKWMLFSWLGLAMVWAAADSRTPGRVERTGLGGNNKRGLDILTDLSPAARWALPVVALLALGFTARWIRDERHRGDAANPAKRFYIAATAALFITILVNPIAGFLGYVGAHAVEYFIIVHQSIGPRYASAAIDGGAPVGRAVRRLTRLGFFAVYLSIVVGLVMLLRRYGNLTTYALVVFTLGGMHVFYDGFIWKLRRPNVAHSLGVPVTP</sequence>
<accession>A0A6J7F503</accession>
<feature type="transmembrane region" description="Helical" evidence="1">
    <location>
        <begin position="51"/>
        <end position="74"/>
    </location>
</feature>
<dbReference type="EMBL" id="CAFBMH010000001">
    <property type="protein sequence ID" value="CAB4888858.1"/>
    <property type="molecule type" value="Genomic_DNA"/>
</dbReference>
<feature type="transmembrane region" description="Helical" evidence="1">
    <location>
        <begin position="291"/>
        <end position="308"/>
    </location>
</feature>
<evidence type="ECO:0000313" key="5">
    <source>
        <dbReference type="EMBL" id="CAB5004222.1"/>
    </source>
</evidence>
<dbReference type="EMBL" id="CAFABA010000068">
    <property type="protein sequence ID" value="CAB4832689.1"/>
    <property type="molecule type" value="Genomic_DNA"/>
</dbReference>
<proteinExistence type="predicted"/>
<protein>
    <submittedName>
        <fullName evidence="4">Unannotated protein</fullName>
    </submittedName>
</protein>
<feature type="transmembrane region" description="Helical" evidence="1">
    <location>
        <begin position="227"/>
        <end position="251"/>
    </location>
</feature>
<gene>
    <name evidence="2" type="ORF">UFOPK2754_00367</name>
    <name evidence="3" type="ORF">UFOPK3139_01688</name>
    <name evidence="4" type="ORF">UFOPK3543_00075</name>
    <name evidence="5" type="ORF">UFOPK3967_01842</name>
</gene>
<feature type="transmembrane region" description="Helical" evidence="1">
    <location>
        <begin position="86"/>
        <end position="116"/>
    </location>
</feature>
<dbReference type="EMBL" id="CAEZYR010000008">
    <property type="protein sequence ID" value="CAB4729389.1"/>
    <property type="molecule type" value="Genomic_DNA"/>
</dbReference>